<keyword evidence="3" id="KW-1185">Reference proteome</keyword>
<keyword evidence="1" id="KW-0732">Signal</keyword>
<gene>
    <name evidence="2" type="ORF">HPTL_0256</name>
</gene>
<accession>A0A2Z6DVQ6</accession>
<reference evidence="2 3" key="1">
    <citation type="submission" date="2018-04" db="EMBL/GenBank/DDBJ databases">
        <title>Complete genome sequence of Hydrogenophilus thermoluteolus TH-1.</title>
        <authorList>
            <person name="Arai H."/>
        </authorList>
    </citation>
    <scope>NUCLEOTIDE SEQUENCE [LARGE SCALE GENOMIC DNA]</scope>
    <source>
        <strain evidence="2 3">TH-1</strain>
    </source>
</reference>
<feature type="signal peptide" evidence="1">
    <location>
        <begin position="1"/>
        <end position="21"/>
    </location>
</feature>
<evidence type="ECO:0000256" key="1">
    <source>
        <dbReference type="SAM" id="SignalP"/>
    </source>
</evidence>
<name>A0A2Z6DVQ6_HYDTE</name>
<evidence type="ECO:0000313" key="2">
    <source>
        <dbReference type="EMBL" id="BBD76526.1"/>
    </source>
</evidence>
<sequence length="152" mass="16169">MKTTTIAAFFLLLWGMGSAQAGVTPMKTAQLVHALEEGKPCCVIDGRPEQSQRTKPLENALPYRDGLVIEPSGMVVVVADSDEAAMRIASRLDESYPGQNIVVVLGGADAWEAAQVELSRRAAAPPRGLSFIIPKNTCESGSSIQKLTTNGK</sequence>
<organism evidence="2 3">
    <name type="scientific">Hydrogenophilus thermoluteolus</name>
    <name type="common">Pseudomonas hydrogenothermophila</name>
    <dbReference type="NCBI Taxonomy" id="297"/>
    <lineage>
        <taxon>Bacteria</taxon>
        <taxon>Pseudomonadati</taxon>
        <taxon>Pseudomonadota</taxon>
        <taxon>Hydrogenophilia</taxon>
        <taxon>Hydrogenophilales</taxon>
        <taxon>Hydrogenophilaceae</taxon>
        <taxon>Hydrogenophilus</taxon>
    </lineage>
</organism>
<evidence type="ECO:0008006" key="4">
    <source>
        <dbReference type="Google" id="ProtNLM"/>
    </source>
</evidence>
<feature type="chain" id="PRO_5016351869" description="Rhodanese domain-containing protein" evidence="1">
    <location>
        <begin position="22"/>
        <end position="152"/>
    </location>
</feature>
<dbReference type="EMBL" id="AP018558">
    <property type="protein sequence ID" value="BBD76526.1"/>
    <property type="molecule type" value="Genomic_DNA"/>
</dbReference>
<dbReference type="InterPro" id="IPR036873">
    <property type="entry name" value="Rhodanese-like_dom_sf"/>
</dbReference>
<dbReference type="OrthoDB" id="8562446at2"/>
<dbReference type="RefSeq" id="WP_119334359.1">
    <property type="nucleotide sequence ID" value="NZ_AP018558.1"/>
</dbReference>
<dbReference type="SUPFAM" id="SSF52821">
    <property type="entry name" value="Rhodanese/Cell cycle control phosphatase"/>
    <property type="match status" value="1"/>
</dbReference>
<evidence type="ECO:0000313" key="3">
    <source>
        <dbReference type="Proteomes" id="UP000262004"/>
    </source>
</evidence>
<dbReference type="Proteomes" id="UP000262004">
    <property type="component" value="Chromosome"/>
</dbReference>
<dbReference type="KEGG" id="htl:HPTL_0256"/>
<protein>
    <recommendedName>
        <fullName evidence="4">Rhodanese domain-containing protein</fullName>
    </recommendedName>
</protein>
<proteinExistence type="predicted"/>
<dbReference type="AlphaFoldDB" id="A0A2Z6DVQ6"/>